<proteinExistence type="inferred from homology"/>
<organism evidence="2">
    <name type="scientific">Caldimicrobium thiodismutans</name>
    <dbReference type="NCBI Taxonomy" id="1653476"/>
    <lineage>
        <taxon>Bacteria</taxon>
        <taxon>Pseudomonadati</taxon>
        <taxon>Thermodesulfobacteriota</taxon>
        <taxon>Thermodesulfobacteria</taxon>
        <taxon>Thermodesulfobacteriales</taxon>
        <taxon>Thermodesulfobacteriaceae</taxon>
        <taxon>Caldimicrobium</taxon>
    </lineage>
</organism>
<dbReference type="InterPro" id="IPR015867">
    <property type="entry name" value="N-reg_PII/ATP_PRibTrfase_C"/>
</dbReference>
<protein>
    <submittedName>
        <fullName evidence="2">Divalent-cation tolerance protein CutA</fullName>
    </submittedName>
</protein>
<dbReference type="SUPFAM" id="SSF54913">
    <property type="entry name" value="GlnB-like"/>
    <property type="match status" value="1"/>
</dbReference>
<gene>
    <name evidence="2" type="ORF">ENT73_06900</name>
</gene>
<reference evidence="2" key="1">
    <citation type="journal article" date="2020" name="mSystems">
        <title>Genome- and Community-Level Interaction Insights into Carbon Utilization and Element Cycling Functions of Hydrothermarchaeota in Hydrothermal Sediment.</title>
        <authorList>
            <person name="Zhou Z."/>
            <person name="Liu Y."/>
            <person name="Xu W."/>
            <person name="Pan J."/>
            <person name="Luo Z.H."/>
            <person name="Li M."/>
        </authorList>
    </citation>
    <scope>NUCLEOTIDE SEQUENCE [LARGE SCALE GENOMIC DNA]</scope>
    <source>
        <strain evidence="2">SpSt-605</strain>
    </source>
</reference>
<dbReference type="InterPro" id="IPR004323">
    <property type="entry name" value="Ion_tolerance_CutA"/>
</dbReference>
<dbReference type="Gene3D" id="3.30.70.120">
    <property type="match status" value="1"/>
</dbReference>
<sequence>MKDRMTFLYVTTSSLEEAQKLAKILLEKRLCACVNLYPQVKSLYWWEGKIDSSEETIMIVKTREALVFEVEKTILENHSYSCPCIVKIPVEPIFKPFEEWLFKETNPEV</sequence>
<dbReference type="GO" id="GO:0005507">
    <property type="term" value="F:copper ion binding"/>
    <property type="evidence" value="ECO:0007669"/>
    <property type="project" value="TreeGrafter"/>
</dbReference>
<dbReference type="AlphaFoldDB" id="A0A832LWL5"/>
<dbReference type="InterPro" id="IPR011322">
    <property type="entry name" value="N-reg_PII-like_a/b"/>
</dbReference>
<accession>A0A832LWL5</accession>
<dbReference type="GO" id="GO:0010038">
    <property type="term" value="P:response to metal ion"/>
    <property type="evidence" value="ECO:0007669"/>
    <property type="project" value="InterPro"/>
</dbReference>
<name>A0A832LWL5_9BACT</name>
<dbReference type="EMBL" id="DSZU01000124">
    <property type="protein sequence ID" value="HGV55787.1"/>
    <property type="molecule type" value="Genomic_DNA"/>
</dbReference>
<evidence type="ECO:0000313" key="2">
    <source>
        <dbReference type="EMBL" id="HGV55787.1"/>
    </source>
</evidence>
<comment type="similarity">
    <text evidence="1">Belongs to the CutA family.</text>
</comment>
<dbReference type="Pfam" id="PF03091">
    <property type="entry name" value="CutA1"/>
    <property type="match status" value="1"/>
</dbReference>
<evidence type="ECO:0000256" key="1">
    <source>
        <dbReference type="ARBA" id="ARBA00010169"/>
    </source>
</evidence>
<comment type="caution">
    <text evidence="2">The sequence shown here is derived from an EMBL/GenBank/DDBJ whole genome shotgun (WGS) entry which is preliminary data.</text>
</comment>
<dbReference type="PANTHER" id="PTHR23419:SF8">
    <property type="entry name" value="FI09726P"/>
    <property type="match status" value="1"/>
</dbReference>
<dbReference type="PANTHER" id="PTHR23419">
    <property type="entry name" value="DIVALENT CATION TOLERANCE CUTA-RELATED"/>
    <property type="match status" value="1"/>
</dbReference>